<feature type="binding site" evidence="1">
    <location>
        <position position="69"/>
    </location>
    <ligand>
        <name>Mg(2+)</name>
        <dbReference type="ChEBI" id="CHEBI:18420"/>
        <label>1</label>
        <note>catalytic</note>
    </ligand>
</feature>
<dbReference type="RefSeq" id="WP_120729653.1">
    <property type="nucleotide sequence ID" value="NZ_RBAK01000007.1"/>
</dbReference>
<accession>A0A3A9Z7B4</accession>
<dbReference type="PRINTS" id="PR00377">
    <property type="entry name" value="IMPHPHTASES"/>
</dbReference>
<dbReference type="PANTHER" id="PTHR20854">
    <property type="entry name" value="INOSITOL MONOPHOSPHATASE"/>
    <property type="match status" value="1"/>
</dbReference>
<dbReference type="GO" id="GO:0046872">
    <property type="term" value="F:metal ion binding"/>
    <property type="evidence" value="ECO:0007669"/>
    <property type="project" value="UniProtKB-KW"/>
</dbReference>
<keyword evidence="3" id="KW-1185">Reference proteome</keyword>
<proteinExistence type="predicted"/>
<dbReference type="Proteomes" id="UP000281726">
    <property type="component" value="Unassembled WGS sequence"/>
</dbReference>
<protein>
    <submittedName>
        <fullName evidence="2">Inositol monophosphatase</fullName>
    </submittedName>
</protein>
<comment type="caution">
    <text evidence="2">The sequence shown here is derived from an EMBL/GenBank/DDBJ whole genome shotgun (WGS) entry which is preliminary data.</text>
</comment>
<dbReference type="GO" id="GO:0008934">
    <property type="term" value="F:inositol monophosphate 1-phosphatase activity"/>
    <property type="evidence" value="ECO:0007669"/>
    <property type="project" value="TreeGrafter"/>
</dbReference>
<name>A0A3A9Z7B4_9ACTN</name>
<comment type="cofactor">
    <cofactor evidence="1">
        <name>Mg(2+)</name>
        <dbReference type="ChEBI" id="CHEBI:18420"/>
    </cofactor>
</comment>
<dbReference type="EMBL" id="RBAK01000007">
    <property type="protein sequence ID" value="RKN44245.1"/>
    <property type="molecule type" value="Genomic_DNA"/>
</dbReference>
<dbReference type="Gene3D" id="3.40.190.80">
    <property type="match status" value="1"/>
</dbReference>
<dbReference type="GO" id="GO:0006020">
    <property type="term" value="P:inositol metabolic process"/>
    <property type="evidence" value="ECO:0007669"/>
    <property type="project" value="TreeGrafter"/>
</dbReference>
<sequence>MADTLLDDVAGLLRETADRVVLPLFRKLDEDDVEEKAPGEIVTVADRQAEELIAATLLRLRPGSVVVGEEAVAEDPALLRHLRSGGDVWLVDPVDGTSNFAAGRRPFALMVALLTDGEPTAGWVYDPLAGTLAVGRTCDGTYLDGARVDTTGVPATAGGLRGAAMSRFLPPAARARVEAGGERLGELLPGQHCAGREYLDVLTGDQQFVLFWRTLPWDHAPGAVLVRAAGGVARRFDGADYHPADEGRGLLVAANERVWNEARAALLDGA</sequence>
<dbReference type="AlphaFoldDB" id="A0A3A9Z7B4"/>
<dbReference type="GO" id="GO:0007165">
    <property type="term" value="P:signal transduction"/>
    <property type="evidence" value="ECO:0007669"/>
    <property type="project" value="TreeGrafter"/>
</dbReference>
<feature type="binding site" evidence="1">
    <location>
        <position position="92"/>
    </location>
    <ligand>
        <name>Mg(2+)</name>
        <dbReference type="ChEBI" id="CHEBI:18420"/>
        <label>1</label>
        <note>catalytic</note>
    </ligand>
</feature>
<evidence type="ECO:0000313" key="3">
    <source>
        <dbReference type="Proteomes" id="UP000281726"/>
    </source>
</evidence>
<dbReference type="SUPFAM" id="SSF56655">
    <property type="entry name" value="Carbohydrate phosphatase"/>
    <property type="match status" value="1"/>
</dbReference>
<dbReference type="Gene3D" id="3.30.540.10">
    <property type="entry name" value="Fructose-1,6-Bisphosphatase, subunit A, domain 1"/>
    <property type="match status" value="1"/>
</dbReference>
<reference evidence="2 3" key="1">
    <citation type="journal article" date="2004" name="Syst. Appl. Microbiol.">
        <title>Cryptoendolithic actinomycetes from antarctic sandstone rock samples: Micromonospora endolithica sp. nov. and two isolates related to Micromonospora coerulea Jensen 1932.</title>
        <authorList>
            <person name="Hirsch P."/>
            <person name="Mevs U."/>
            <person name="Kroppenstedt R.M."/>
            <person name="Schumann P."/>
            <person name="Stackebrandt E."/>
        </authorList>
    </citation>
    <scope>NUCLEOTIDE SEQUENCE [LARGE SCALE GENOMIC DNA]</scope>
    <source>
        <strain evidence="2 3">JCM 12677</strain>
    </source>
</reference>
<feature type="binding site" evidence="1">
    <location>
        <position position="95"/>
    </location>
    <ligand>
        <name>Mg(2+)</name>
        <dbReference type="ChEBI" id="CHEBI:18420"/>
        <label>1</label>
        <note>catalytic</note>
    </ligand>
</feature>
<dbReference type="PANTHER" id="PTHR20854:SF4">
    <property type="entry name" value="INOSITOL-1-MONOPHOSPHATASE-RELATED"/>
    <property type="match status" value="1"/>
</dbReference>
<dbReference type="Pfam" id="PF00459">
    <property type="entry name" value="Inositol_P"/>
    <property type="match status" value="1"/>
</dbReference>
<keyword evidence="1" id="KW-0460">Magnesium</keyword>
<dbReference type="InterPro" id="IPR000760">
    <property type="entry name" value="Inositol_monophosphatase-like"/>
</dbReference>
<keyword evidence="1" id="KW-0479">Metal-binding</keyword>
<gene>
    <name evidence="2" type="ORF">D7223_18390</name>
</gene>
<organism evidence="2 3">
    <name type="scientific">Micromonospora endolithica</name>
    <dbReference type="NCBI Taxonomy" id="230091"/>
    <lineage>
        <taxon>Bacteria</taxon>
        <taxon>Bacillati</taxon>
        <taxon>Actinomycetota</taxon>
        <taxon>Actinomycetes</taxon>
        <taxon>Micromonosporales</taxon>
        <taxon>Micromonosporaceae</taxon>
        <taxon>Micromonospora</taxon>
    </lineage>
</organism>
<evidence type="ECO:0000256" key="1">
    <source>
        <dbReference type="PIRSR" id="PIRSR600760-2"/>
    </source>
</evidence>
<dbReference type="OrthoDB" id="9772456at2"/>
<evidence type="ECO:0000313" key="2">
    <source>
        <dbReference type="EMBL" id="RKN44245.1"/>
    </source>
</evidence>
<feature type="binding site" evidence="1">
    <location>
        <position position="218"/>
    </location>
    <ligand>
        <name>Mg(2+)</name>
        <dbReference type="ChEBI" id="CHEBI:18420"/>
        <label>1</label>
        <note>catalytic</note>
    </ligand>
</feature>